<accession>A0A6A6DGC4</accession>
<dbReference type="AlphaFoldDB" id="A0A6A6DGC4"/>
<gene>
    <name evidence="2" type="ORF">K469DRAFT_754530</name>
</gene>
<feature type="compositionally biased region" description="Basic residues" evidence="1">
    <location>
        <begin position="895"/>
        <end position="908"/>
    </location>
</feature>
<evidence type="ECO:0000313" key="3">
    <source>
        <dbReference type="Proteomes" id="UP000800200"/>
    </source>
</evidence>
<feature type="compositionally biased region" description="Basic residues" evidence="1">
    <location>
        <begin position="629"/>
        <end position="642"/>
    </location>
</feature>
<dbReference type="Proteomes" id="UP000800200">
    <property type="component" value="Unassembled WGS sequence"/>
</dbReference>
<feature type="compositionally biased region" description="Basic and acidic residues" evidence="1">
    <location>
        <begin position="377"/>
        <end position="386"/>
    </location>
</feature>
<dbReference type="OrthoDB" id="4207369at2759"/>
<protein>
    <submittedName>
        <fullName evidence="2">Uncharacterized protein</fullName>
    </submittedName>
</protein>
<feature type="compositionally biased region" description="Basic residues" evidence="1">
    <location>
        <begin position="103"/>
        <end position="113"/>
    </location>
</feature>
<keyword evidence="3" id="KW-1185">Reference proteome</keyword>
<feature type="compositionally biased region" description="Polar residues" evidence="1">
    <location>
        <begin position="647"/>
        <end position="657"/>
    </location>
</feature>
<feature type="region of interest" description="Disordered" evidence="1">
    <location>
        <begin position="553"/>
        <end position="594"/>
    </location>
</feature>
<feature type="region of interest" description="Disordered" evidence="1">
    <location>
        <begin position="855"/>
        <end position="969"/>
    </location>
</feature>
<organism evidence="2 3">
    <name type="scientific">Zopfia rhizophila CBS 207.26</name>
    <dbReference type="NCBI Taxonomy" id="1314779"/>
    <lineage>
        <taxon>Eukaryota</taxon>
        <taxon>Fungi</taxon>
        <taxon>Dikarya</taxon>
        <taxon>Ascomycota</taxon>
        <taxon>Pezizomycotina</taxon>
        <taxon>Dothideomycetes</taxon>
        <taxon>Dothideomycetes incertae sedis</taxon>
        <taxon>Zopfiaceae</taxon>
        <taxon>Zopfia</taxon>
    </lineage>
</organism>
<feature type="compositionally biased region" description="Low complexity" evidence="1">
    <location>
        <begin position="490"/>
        <end position="500"/>
    </location>
</feature>
<evidence type="ECO:0000313" key="2">
    <source>
        <dbReference type="EMBL" id="KAF2178195.1"/>
    </source>
</evidence>
<feature type="compositionally biased region" description="Basic and acidic residues" evidence="1">
    <location>
        <begin position="168"/>
        <end position="184"/>
    </location>
</feature>
<feature type="compositionally biased region" description="Polar residues" evidence="1">
    <location>
        <begin position="463"/>
        <end position="476"/>
    </location>
</feature>
<reference evidence="2" key="1">
    <citation type="journal article" date="2020" name="Stud. Mycol.">
        <title>101 Dothideomycetes genomes: a test case for predicting lifestyles and emergence of pathogens.</title>
        <authorList>
            <person name="Haridas S."/>
            <person name="Albert R."/>
            <person name="Binder M."/>
            <person name="Bloem J."/>
            <person name="Labutti K."/>
            <person name="Salamov A."/>
            <person name="Andreopoulos B."/>
            <person name="Baker S."/>
            <person name="Barry K."/>
            <person name="Bills G."/>
            <person name="Bluhm B."/>
            <person name="Cannon C."/>
            <person name="Castanera R."/>
            <person name="Culley D."/>
            <person name="Daum C."/>
            <person name="Ezra D."/>
            <person name="Gonzalez J."/>
            <person name="Henrissat B."/>
            <person name="Kuo A."/>
            <person name="Liang C."/>
            <person name="Lipzen A."/>
            <person name="Lutzoni F."/>
            <person name="Magnuson J."/>
            <person name="Mondo S."/>
            <person name="Nolan M."/>
            <person name="Ohm R."/>
            <person name="Pangilinan J."/>
            <person name="Park H.-J."/>
            <person name="Ramirez L."/>
            <person name="Alfaro M."/>
            <person name="Sun H."/>
            <person name="Tritt A."/>
            <person name="Yoshinaga Y."/>
            <person name="Zwiers L.-H."/>
            <person name="Turgeon B."/>
            <person name="Goodwin S."/>
            <person name="Spatafora J."/>
            <person name="Crous P."/>
            <person name="Grigoriev I."/>
        </authorList>
    </citation>
    <scope>NUCLEOTIDE SEQUENCE</scope>
    <source>
        <strain evidence="2">CBS 207.26</strain>
    </source>
</reference>
<proteinExistence type="predicted"/>
<dbReference type="EMBL" id="ML994676">
    <property type="protein sequence ID" value="KAF2178195.1"/>
    <property type="molecule type" value="Genomic_DNA"/>
</dbReference>
<feature type="compositionally biased region" description="Basic residues" evidence="1">
    <location>
        <begin position="778"/>
        <end position="787"/>
    </location>
</feature>
<sequence length="969" mass="105730">MAPSPRTTAPPTFNQAWHETDATFLDPTSLPLSKVPRAWERKPEIKISRDGKQKKVWRRYTLRSQPSTAINSEEDEMEDGNSQVRAVKKLRVRPELLAQTARIPKKKSRAFKATRWDRRKSVLPRKKTSHNDPNIDGADEPNNAIDIDGLNAPEGVSASEWEIDEDETPRSKEECRIGGDEEKSTFSFRMEQAREDLVSELDTAEWDENDIEQPRPTSSTSQHKDGLPEVSLSPSREASMPLYPDLSAVVYRLDTSQTDEREESLNPTSVPVTEEVRANFLENSKAVDEMGVVIDCTDQRLDTPQDEPEESGITAGNEHMLREKDASTESGNDAVAQSVGEEDISLRQSDATTQVEHTKDVEMSEIALDEQAVSSHPQEETSRIELETTSEPSQEEFTLTEESLQLEIQQNIEMSPPEDAAASADVIPSLDTEGSGSTRKGATTNADDILDDTDEQTRVQDIETVSISAIPTPSNRESSEGVADDIADGLTLDTSLSTLSEASGRRLRSPSPPPVEAGPDDTTMHLDDDTALLKDFLTRAAASKATKAVNIARRTSLQNRRDSDAVRQALASPRKILEDKDPNSPSKYDNDATLDLSQTLTLNLDQQPTLSPSSEQVDAEAPEETKGSRNSRRSTRTRKSRLPHPPSLQQQTQTPKNISIRRTDSGEPIVLKRTEAQELGLLTRANTRKNKQGAMAVSVRLLKLTAEAASLSLADAADSLNTETKATRKKAVSWDEQLVYFQEGSTETLITSAADAESVATPDELSLPISTPSSKSSSKGRSKAKSKGGKEKSSTPKIRRMRGLGAANGTPGKGLLAPASLLPAEVLEEKEASQLQLQSQRLPKLSRAKKMQVASSTADIEAPATTLDSKQQSLETGVASQESTIHQSVESKTTKERKSRLATPRKVKLPQAVSSAPNVPVDGKENQQTRSMVSATPKKGLPAPQVTAPAPVSVVAETGLPRRRGGKRV</sequence>
<feature type="compositionally biased region" description="Polar residues" evidence="1">
    <location>
        <begin position="387"/>
        <end position="413"/>
    </location>
</feature>
<name>A0A6A6DGC4_9PEZI</name>
<feature type="compositionally biased region" description="Polar residues" evidence="1">
    <location>
        <begin position="346"/>
        <end position="355"/>
    </location>
</feature>
<feature type="compositionally biased region" description="Acidic residues" evidence="1">
    <location>
        <begin position="198"/>
        <end position="211"/>
    </location>
</feature>
<feature type="compositionally biased region" description="Polar residues" evidence="1">
    <location>
        <begin position="432"/>
        <end position="446"/>
    </location>
</feature>
<feature type="region of interest" description="Disordered" evidence="1">
    <location>
        <begin position="606"/>
        <end position="667"/>
    </location>
</feature>
<feature type="region of interest" description="Disordered" evidence="1">
    <location>
        <begin position="298"/>
        <end position="526"/>
    </location>
</feature>
<feature type="region of interest" description="Disordered" evidence="1">
    <location>
        <begin position="760"/>
        <end position="814"/>
    </location>
</feature>
<evidence type="ECO:0000256" key="1">
    <source>
        <dbReference type="SAM" id="MobiDB-lite"/>
    </source>
</evidence>
<feature type="region of interest" description="Disordered" evidence="1">
    <location>
        <begin position="103"/>
        <end position="242"/>
    </location>
</feature>
<feature type="compositionally biased region" description="Polar residues" evidence="1">
    <location>
        <begin position="606"/>
        <end position="616"/>
    </location>
</feature>
<feature type="compositionally biased region" description="Polar residues" evidence="1">
    <location>
        <begin position="866"/>
        <end position="891"/>
    </location>
</feature>